<sequence length="372" mass="40540">MSELSYDGDSKISKLPQLILECPCLDESPVRPYLRTPTSREPIRGDEAEMRIGAVTVARGPSSCHWSGSQCGGFAAEKKSQDCSRRVMLTLFAGIWVNRAVEGLSAGLYKKSHSWSNLGHDGKRGGEASNTPTGHRTTTPGRGFPIVLDPITNGTGRATGLRDLLKKISKGERALFGFVDPSHDRFRGGQHCFVTSNPLCFSWFRNILASLARASGAALSDVRTPLFCHHGQPASLAFPDRGNVYHIDLSSLVRLPTSVIHAIVPLARILDRSINGLCSIDGSNLPHVFLLTFARVFYGGFGRFTGLGSLLLYSPLAVPVGTSKGCRFFASSWPRLHFSELDYFVMSVNSPEATILSFPPRVPFGSSYPVRR</sequence>
<gene>
    <name evidence="2" type="ORF">R1flu_020226</name>
</gene>
<name>A0ABD1ZL61_9MARC</name>
<dbReference type="Proteomes" id="UP001605036">
    <property type="component" value="Unassembled WGS sequence"/>
</dbReference>
<accession>A0ABD1ZL61</accession>
<comment type="caution">
    <text evidence="2">The sequence shown here is derived from an EMBL/GenBank/DDBJ whole genome shotgun (WGS) entry which is preliminary data.</text>
</comment>
<evidence type="ECO:0000313" key="2">
    <source>
        <dbReference type="EMBL" id="KAL2652098.1"/>
    </source>
</evidence>
<protein>
    <submittedName>
        <fullName evidence="2">Uncharacterized protein</fullName>
    </submittedName>
</protein>
<proteinExistence type="predicted"/>
<dbReference type="AlphaFoldDB" id="A0ABD1ZL61"/>
<keyword evidence="3" id="KW-1185">Reference proteome</keyword>
<evidence type="ECO:0000313" key="3">
    <source>
        <dbReference type="Proteomes" id="UP001605036"/>
    </source>
</evidence>
<reference evidence="2 3" key="1">
    <citation type="submission" date="2024-09" db="EMBL/GenBank/DDBJ databases">
        <title>Chromosome-scale assembly of Riccia fluitans.</title>
        <authorList>
            <person name="Paukszto L."/>
            <person name="Sawicki J."/>
            <person name="Karawczyk K."/>
            <person name="Piernik-Szablinska J."/>
            <person name="Szczecinska M."/>
            <person name="Mazdziarz M."/>
        </authorList>
    </citation>
    <scope>NUCLEOTIDE SEQUENCE [LARGE SCALE GENOMIC DNA]</scope>
    <source>
        <strain evidence="2">Rf_01</strain>
        <tissue evidence="2">Aerial parts of the thallus</tissue>
    </source>
</reference>
<feature type="region of interest" description="Disordered" evidence="1">
    <location>
        <begin position="119"/>
        <end position="145"/>
    </location>
</feature>
<evidence type="ECO:0000256" key="1">
    <source>
        <dbReference type="SAM" id="MobiDB-lite"/>
    </source>
</evidence>
<organism evidence="2 3">
    <name type="scientific">Riccia fluitans</name>
    <dbReference type="NCBI Taxonomy" id="41844"/>
    <lineage>
        <taxon>Eukaryota</taxon>
        <taxon>Viridiplantae</taxon>
        <taxon>Streptophyta</taxon>
        <taxon>Embryophyta</taxon>
        <taxon>Marchantiophyta</taxon>
        <taxon>Marchantiopsida</taxon>
        <taxon>Marchantiidae</taxon>
        <taxon>Marchantiales</taxon>
        <taxon>Ricciaceae</taxon>
        <taxon>Riccia</taxon>
    </lineage>
</organism>
<feature type="compositionally biased region" description="Low complexity" evidence="1">
    <location>
        <begin position="131"/>
        <end position="143"/>
    </location>
</feature>
<dbReference type="EMBL" id="JBHFFA010000001">
    <property type="protein sequence ID" value="KAL2652098.1"/>
    <property type="molecule type" value="Genomic_DNA"/>
</dbReference>